<evidence type="ECO:0000313" key="3">
    <source>
        <dbReference type="Proteomes" id="UP000823915"/>
    </source>
</evidence>
<proteinExistence type="predicted"/>
<name>A0A9D2C0T2_9FIRM</name>
<evidence type="ECO:0000259" key="1">
    <source>
        <dbReference type="Pfam" id="PF04480"/>
    </source>
</evidence>
<dbReference type="GO" id="GO:0004519">
    <property type="term" value="F:endonuclease activity"/>
    <property type="evidence" value="ECO:0007669"/>
    <property type="project" value="UniProtKB-KW"/>
</dbReference>
<dbReference type="PANTHER" id="PTHR38590:SF1">
    <property type="entry name" value="BLL0828 PROTEIN"/>
    <property type="match status" value="1"/>
</dbReference>
<dbReference type="AlphaFoldDB" id="A0A9D2C0T2"/>
<comment type="caution">
    <text evidence="2">The sequence shown here is derived from an EMBL/GenBank/DDBJ whole genome shotgun (WGS) entry which is preliminary data.</text>
</comment>
<feature type="domain" description="DUF559" evidence="1">
    <location>
        <begin position="9"/>
        <end position="112"/>
    </location>
</feature>
<protein>
    <submittedName>
        <fullName evidence="2">Endonuclease domain-containing protein</fullName>
    </submittedName>
</protein>
<evidence type="ECO:0000313" key="2">
    <source>
        <dbReference type="EMBL" id="HIY26336.1"/>
    </source>
</evidence>
<dbReference type="PANTHER" id="PTHR38590">
    <property type="entry name" value="BLL0828 PROTEIN"/>
    <property type="match status" value="1"/>
</dbReference>
<organism evidence="2 3">
    <name type="scientific">Candidatus Acutalibacter pullistercoris</name>
    <dbReference type="NCBI Taxonomy" id="2838418"/>
    <lineage>
        <taxon>Bacteria</taxon>
        <taxon>Bacillati</taxon>
        <taxon>Bacillota</taxon>
        <taxon>Clostridia</taxon>
        <taxon>Eubacteriales</taxon>
        <taxon>Acutalibacteraceae</taxon>
        <taxon>Acutalibacter</taxon>
    </lineage>
</organism>
<accession>A0A9D2C0T2</accession>
<keyword evidence="2" id="KW-0378">Hydrolase</keyword>
<reference evidence="2" key="2">
    <citation type="submission" date="2021-04" db="EMBL/GenBank/DDBJ databases">
        <authorList>
            <person name="Gilroy R."/>
        </authorList>
    </citation>
    <scope>NUCLEOTIDE SEQUENCE</scope>
    <source>
        <strain evidence="2">1282</strain>
    </source>
</reference>
<dbReference type="EMBL" id="DXDU01000065">
    <property type="protein sequence ID" value="HIY26336.1"/>
    <property type="molecule type" value="Genomic_DNA"/>
</dbReference>
<dbReference type="InterPro" id="IPR011335">
    <property type="entry name" value="Restrct_endonuc-II-like"/>
</dbReference>
<reference evidence="2" key="1">
    <citation type="journal article" date="2021" name="PeerJ">
        <title>Extensive microbial diversity within the chicken gut microbiome revealed by metagenomics and culture.</title>
        <authorList>
            <person name="Gilroy R."/>
            <person name="Ravi A."/>
            <person name="Getino M."/>
            <person name="Pursley I."/>
            <person name="Horton D.L."/>
            <person name="Alikhan N.F."/>
            <person name="Baker D."/>
            <person name="Gharbi K."/>
            <person name="Hall N."/>
            <person name="Watson M."/>
            <person name="Adriaenssens E.M."/>
            <person name="Foster-Nyarko E."/>
            <person name="Jarju S."/>
            <person name="Secka A."/>
            <person name="Antonio M."/>
            <person name="Oren A."/>
            <person name="Chaudhuri R.R."/>
            <person name="La Ragione R."/>
            <person name="Hildebrand F."/>
            <person name="Pallen M.J."/>
        </authorList>
    </citation>
    <scope>NUCLEOTIDE SEQUENCE</scope>
    <source>
        <strain evidence="2">1282</strain>
    </source>
</reference>
<sequence length="123" mass="14320">MSVPKNNKMLEVARQLRREMTPQERKLWYLFLRDFPVKIYKQRIVGSFVVDFDCHAAKLVVEVDGGQHRTAQGRAYDQQRTLALEKYGLSVLRFSNVDVERRFEWACEQIAGEIVSRQASGKS</sequence>
<dbReference type="Gene3D" id="3.40.960.10">
    <property type="entry name" value="VSR Endonuclease"/>
    <property type="match status" value="1"/>
</dbReference>
<dbReference type="SUPFAM" id="SSF52980">
    <property type="entry name" value="Restriction endonuclease-like"/>
    <property type="match status" value="1"/>
</dbReference>
<dbReference type="Proteomes" id="UP000823915">
    <property type="component" value="Unassembled WGS sequence"/>
</dbReference>
<keyword evidence="2" id="KW-0255">Endonuclease</keyword>
<dbReference type="CDD" id="cd01038">
    <property type="entry name" value="Endonuclease_DUF559"/>
    <property type="match status" value="1"/>
</dbReference>
<dbReference type="Pfam" id="PF04480">
    <property type="entry name" value="DUF559"/>
    <property type="match status" value="1"/>
</dbReference>
<dbReference type="InterPro" id="IPR007569">
    <property type="entry name" value="DUF559"/>
</dbReference>
<gene>
    <name evidence="2" type="ORF">H9838_04080</name>
</gene>
<dbReference type="InterPro" id="IPR047216">
    <property type="entry name" value="Endonuclease_DUF559_bact"/>
</dbReference>
<keyword evidence="2" id="KW-0540">Nuclease</keyword>